<dbReference type="Proteomes" id="UP000215590">
    <property type="component" value="Unassembled WGS sequence"/>
</dbReference>
<reference evidence="1 2" key="1">
    <citation type="submission" date="2017-07" db="EMBL/GenBank/DDBJ databases">
        <title>Phylogenetic study on the rhizospheric bacterium Ochrobactrum sp. A44.</title>
        <authorList>
            <person name="Krzyzanowska D.M."/>
            <person name="Ossowicki A."/>
            <person name="Rajewska M."/>
            <person name="Maciag T."/>
            <person name="Kaczynski Z."/>
            <person name="Czerwicka M."/>
            <person name="Jafra S."/>
        </authorList>
    </citation>
    <scope>NUCLEOTIDE SEQUENCE [LARGE SCALE GENOMIC DNA]</scope>
    <source>
        <strain evidence="1 2">DSM 7216</strain>
    </source>
</reference>
<evidence type="ECO:0000313" key="2">
    <source>
        <dbReference type="Proteomes" id="UP000215590"/>
    </source>
</evidence>
<protein>
    <submittedName>
        <fullName evidence="1">Uncharacterized protein</fullName>
    </submittedName>
</protein>
<sequence length="74" mass="8375">MLFSGIKYRGTFTPEDLQLMQAAYNKSCVLLGRCPKTHEAKNDLAREIIKTFETGETEPDRIAEIAAQLELMRA</sequence>
<accession>A0A256FJD2</accession>
<proteinExistence type="predicted"/>
<dbReference type="OrthoDB" id="8452569at2"/>
<comment type="caution">
    <text evidence="1">The sequence shown here is derived from an EMBL/GenBank/DDBJ whole genome shotgun (WGS) entry which is preliminary data.</text>
</comment>
<organism evidence="1 2">
    <name type="scientific">Brucella thiophenivorans</name>
    <dbReference type="NCBI Taxonomy" id="571255"/>
    <lineage>
        <taxon>Bacteria</taxon>
        <taxon>Pseudomonadati</taxon>
        <taxon>Pseudomonadota</taxon>
        <taxon>Alphaproteobacteria</taxon>
        <taxon>Hyphomicrobiales</taxon>
        <taxon>Brucellaceae</taxon>
        <taxon>Brucella/Ochrobactrum group</taxon>
        <taxon>Brucella</taxon>
    </lineage>
</organism>
<gene>
    <name evidence="1" type="ORF">CEV31_2955</name>
</gene>
<name>A0A256FJD2_9HYPH</name>
<dbReference type="AlphaFoldDB" id="A0A256FJD2"/>
<evidence type="ECO:0000313" key="1">
    <source>
        <dbReference type="EMBL" id="OYR14806.1"/>
    </source>
</evidence>
<keyword evidence="2" id="KW-1185">Reference proteome</keyword>
<dbReference type="EMBL" id="NNRJ01000051">
    <property type="protein sequence ID" value="OYR14806.1"/>
    <property type="molecule type" value="Genomic_DNA"/>
</dbReference>